<feature type="transmembrane region" description="Helical" evidence="1">
    <location>
        <begin position="198"/>
        <end position="216"/>
    </location>
</feature>
<feature type="transmembrane region" description="Helical" evidence="1">
    <location>
        <begin position="304"/>
        <end position="320"/>
    </location>
</feature>
<accession>A0A078KTK8</accession>
<gene>
    <name evidence="2" type="ORF">BN59_00564</name>
</gene>
<proteinExistence type="predicted"/>
<evidence type="ECO:0000313" key="3">
    <source>
        <dbReference type="Proteomes" id="UP000044071"/>
    </source>
</evidence>
<dbReference type="EMBL" id="CCSB01000001">
    <property type="protein sequence ID" value="CDZ76297.1"/>
    <property type="molecule type" value="Genomic_DNA"/>
</dbReference>
<feature type="transmembrane region" description="Helical" evidence="1">
    <location>
        <begin position="162"/>
        <end position="186"/>
    </location>
</feature>
<keyword evidence="1" id="KW-1133">Transmembrane helix</keyword>
<evidence type="ECO:0000256" key="1">
    <source>
        <dbReference type="SAM" id="Phobius"/>
    </source>
</evidence>
<feature type="transmembrane region" description="Helical" evidence="1">
    <location>
        <begin position="252"/>
        <end position="268"/>
    </location>
</feature>
<reference evidence="2 3" key="1">
    <citation type="submission" date="2014-06" db="EMBL/GenBank/DDBJ databases">
        <authorList>
            <person name="Urmite Genomes Urmite Genomes"/>
        </authorList>
    </citation>
    <scope>NUCLEOTIDE SEQUENCE [LARGE SCALE GENOMIC DNA]</scope>
</reference>
<dbReference type="Proteomes" id="UP000044071">
    <property type="component" value="Unassembled WGS sequence"/>
</dbReference>
<dbReference type="RefSeq" id="WP_052403095.1">
    <property type="nucleotide sequence ID" value="NZ_CCVW01000001.1"/>
</dbReference>
<feature type="transmembrane region" description="Helical" evidence="1">
    <location>
        <begin position="14"/>
        <end position="34"/>
    </location>
</feature>
<evidence type="ECO:0008006" key="4">
    <source>
        <dbReference type="Google" id="ProtNLM"/>
    </source>
</evidence>
<sequence>MKAFFNPEKPIKPLFDSLLKLLLLVILLCVFVPLSPKMPAPGLDPSWAMGLNQAVAQGLAFGKDIIFTLGPYSSIYTKAYHPATDFMMIAGSCYLALSYWLAMILLMTPLRWPWIVGAFIFFSGMIYARDSLLFSYPLLVGLIAYKSLFFTEGLERKYIGLLFAPFGLLALVKGSFLILCLFTTLLSSAFYLSYRKPLLAGLCLISFLGSMQLFWLAAGQTLVDLPSYLWQTFSLAASFSEAMALDGNPAEILVYILCTGFLFAILFWQKQSPLAAKLFLFSLFFVFLFISFKAGFARHFGHSFIPGTSILLAALAFSFVHDSKRSLAIIFAALCTWSFIIEQHSRFSLRNNAISTYAPAWHGLKNRFSDKNWLEQNFAATTGFLHSQTSFPQLTGTTDIYSFEQAFLLSSPNKWSPRPIFQSYSVFNSQLAEKNRNHLLSPNSPDNIIFRIEPIDNRVPALEDGSSWPLLVANYRPNEAVQDFLLLKKREAPPLASKIMTPLRTEKHQLGESVTLPSLNEAVFVEIEMRATLWGKLATILLKPKQLEIRFSLKDGSQRTYRLIASMAKSGFLLSPLVENTAEFALLYDQETELDSKMVKSFSIDINQESWPQWHSSYIVHFNRVEAAFPSPSSRAQRRIS</sequence>
<feature type="transmembrane region" description="Helical" evidence="1">
    <location>
        <begin position="274"/>
        <end position="292"/>
    </location>
</feature>
<keyword evidence="1" id="KW-0812">Transmembrane</keyword>
<evidence type="ECO:0000313" key="2">
    <source>
        <dbReference type="EMBL" id="CDZ76297.1"/>
    </source>
</evidence>
<dbReference type="STRING" id="1034943.BN59_00564"/>
<feature type="transmembrane region" description="Helical" evidence="1">
    <location>
        <begin position="326"/>
        <end position="342"/>
    </location>
</feature>
<organism evidence="2 3">
    <name type="scientific">Legionella massiliensis</name>
    <dbReference type="NCBI Taxonomy" id="1034943"/>
    <lineage>
        <taxon>Bacteria</taxon>
        <taxon>Pseudomonadati</taxon>
        <taxon>Pseudomonadota</taxon>
        <taxon>Gammaproteobacteria</taxon>
        <taxon>Legionellales</taxon>
        <taxon>Legionellaceae</taxon>
        <taxon>Legionella</taxon>
    </lineage>
</organism>
<feature type="transmembrane region" description="Helical" evidence="1">
    <location>
        <begin position="112"/>
        <end position="128"/>
    </location>
</feature>
<dbReference type="eggNOG" id="COG1269">
    <property type="taxonomic scope" value="Bacteria"/>
</dbReference>
<keyword evidence="3" id="KW-1185">Reference proteome</keyword>
<feature type="transmembrane region" description="Helical" evidence="1">
    <location>
        <begin position="86"/>
        <end position="106"/>
    </location>
</feature>
<protein>
    <recommendedName>
        <fullName evidence="4">Transmembrane protein</fullName>
    </recommendedName>
</protein>
<feature type="transmembrane region" description="Helical" evidence="1">
    <location>
        <begin position="54"/>
        <end position="74"/>
    </location>
</feature>
<dbReference type="AlphaFoldDB" id="A0A078KTK8"/>
<keyword evidence="1" id="KW-0472">Membrane</keyword>
<name>A0A078KTK8_9GAMM</name>
<feature type="transmembrane region" description="Helical" evidence="1">
    <location>
        <begin position="133"/>
        <end position="150"/>
    </location>
</feature>